<evidence type="ECO:0000313" key="4">
    <source>
        <dbReference type="EMBL" id="EMQ95535.1"/>
    </source>
</evidence>
<dbReference type="Gene3D" id="3.55.50.30">
    <property type="match status" value="1"/>
</dbReference>
<dbReference type="GeneID" id="98640872"/>
<dbReference type="eggNOG" id="COG3712">
    <property type="taxonomic scope" value="Bacteria"/>
</dbReference>
<dbReference type="RefSeq" id="WP_007648194.1">
    <property type="nucleotide sequence ID" value="NZ_ANLA01000005.1"/>
</dbReference>
<dbReference type="GO" id="GO:0016989">
    <property type="term" value="F:sigma factor antagonist activity"/>
    <property type="evidence" value="ECO:0007669"/>
    <property type="project" value="TreeGrafter"/>
</dbReference>
<evidence type="ECO:0000313" key="5">
    <source>
        <dbReference type="Proteomes" id="UP000012024"/>
    </source>
</evidence>
<gene>
    <name evidence="4" type="ORF">D778_02369</name>
</gene>
<name>M7MKW5_9FLAO</name>
<keyword evidence="1" id="KW-1133">Transmembrane helix</keyword>
<protein>
    <recommendedName>
        <fullName evidence="6">Anti-sigma factor</fullName>
    </recommendedName>
</protein>
<feature type="domain" description="FecR protein" evidence="2">
    <location>
        <begin position="101"/>
        <end position="191"/>
    </location>
</feature>
<dbReference type="InterPro" id="IPR012373">
    <property type="entry name" value="Ferrdict_sens_TM"/>
</dbReference>
<feature type="transmembrane region" description="Helical" evidence="1">
    <location>
        <begin position="76"/>
        <end position="95"/>
    </location>
</feature>
<dbReference type="Pfam" id="PF16344">
    <property type="entry name" value="FecR_C"/>
    <property type="match status" value="1"/>
</dbReference>
<dbReference type="PATRIC" id="fig|1137281.3.peg.957"/>
<evidence type="ECO:0000259" key="2">
    <source>
        <dbReference type="Pfam" id="PF04773"/>
    </source>
</evidence>
<proteinExistence type="predicted"/>
<dbReference type="Proteomes" id="UP000012024">
    <property type="component" value="Unassembled WGS sequence"/>
</dbReference>
<dbReference type="PANTHER" id="PTHR30273">
    <property type="entry name" value="PERIPLASMIC SIGNAL SENSOR AND SIGMA FACTOR ACTIVATOR FECR-RELATED"/>
    <property type="match status" value="1"/>
</dbReference>
<dbReference type="InterPro" id="IPR032508">
    <property type="entry name" value="FecR_C"/>
</dbReference>
<dbReference type="OrthoDB" id="1097347at2"/>
<reference evidence="4 5" key="1">
    <citation type="submission" date="2012-12" db="EMBL/GenBank/DDBJ databases">
        <title>Genome assembly of Formosa sp. AK20.</title>
        <authorList>
            <person name="Kumar R."/>
            <person name="Khatri I."/>
            <person name="Vaidya B."/>
            <person name="Subramanian S."/>
            <person name="Pinnaka A."/>
        </authorList>
    </citation>
    <scope>NUCLEOTIDE SEQUENCE [LARGE SCALE GENOMIC DNA]</scope>
    <source>
        <strain evidence="4 5">AK20</strain>
    </source>
</reference>
<evidence type="ECO:0008006" key="6">
    <source>
        <dbReference type="Google" id="ProtNLM"/>
    </source>
</evidence>
<comment type="caution">
    <text evidence="4">The sequence shown here is derived from an EMBL/GenBank/DDBJ whole genome shotgun (WGS) entry which is preliminary data.</text>
</comment>
<dbReference type="Gene3D" id="2.60.120.1440">
    <property type="match status" value="1"/>
</dbReference>
<keyword evidence="1" id="KW-0812">Transmembrane</keyword>
<sequence>MDQDTLLKKWLNNELSESEKEHFSKQDDFIFNQKIIDSAKLFKASNHIKIKDFEAFKKEYQNQKTTKRNIDWYKPFLRIAAILVIALGVYFSIFYNSTTSINTQIGEKTTIELPDHSEVILNALTTISFKEKKWSENRALNLKGEAYFKVAKGKTFNVITTTGTITVVGTEFNVKNRENYFEVQCYEGIVKVVSDTIIRQLVAGNTFKIYKGHFSQTQTTLKSPNWSNNKSSFENIELSDVLDELERQYNIQITTEKLNLKRLFSGAFTHNNIENALISITKPMNLSYKWSSKNSIVIYGAQH</sequence>
<organism evidence="4 5">
    <name type="scientific">Xanthomarina gelatinilytica</name>
    <dbReference type="NCBI Taxonomy" id="1137281"/>
    <lineage>
        <taxon>Bacteria</taxon>
        <taxon>Pseudomonadati</taxon>
        <taxon>Bacteroidota</taxon>
        <taxon>Flavobacteriia</taxon>
        <taxon>Flavobacteriales</taxon>
        <taxon>Flavobacteriaceae</taxon>
        <taxon>Xanthomarina</taxon>
    </lineage>
</organism>
<evidence type="ECO:0000259" key="3">
    <source>
        <dbReference type="Pfam" id="PF16344"/>
    </source>
</evidence>
<keyword evidence="5" id="KW-1185">Reference proteome</keyword>
<dbReference type="PANTHER" id="PTHR30273:SF2">
    <property type="entry name" value="PROTEIN FECR"/>
    <property type="match status" value="1"/>
</dbReference>
<feature type="domain" description="Protein FecR C-terminal" evidence="3">
    <location>
        <begin position="232"/>
        <end position="297"/>
    </location>
</feature>
<evidence type="ECO:0000256" key="1">
    <source>
        <dbReference type="SAM" id="Phobius"/>
    </source>
</evidence>
<dbReference type="EMBL" id="ANLA01000005">
    <property type="protein sequence ID" value="EMQ95535.1"/>
    <property type="molecule type" value="Genomic_DNA"/>
</dbReference>
<accession>M7MKW5</accession>
<keyword evidence="1" id="KW-0472">Membrane</keyword>
<dbReference type="Pfam" id="PF04773">
    <property type="entry name" value="FecR"/>
    <property type="match status" value="1"/>
</dbReference>
<dbReference type="InterPro" id="IPR006860">
    <property type="entry name" value="FecR"/>
</dbReference>
<dbReference type="AlphaFoldDB" id="M7MKW5"/>